<accession>A0A9N9JNX5</accession>
<dbReference type="Gene3D" id="2.60.270.50">
    <property type="match status" value="1"/>
</dbReference>
<keyword evidence="2" id="KW-1185">Reference proteome</keyword>
<sequence length="134" mass="15076">CQISGPKCCFDNAHSAFRSATINLINYSGSDITFVDATLDRGIWTSQCNPNVIDRIHNGQNITFANESTGKLNNLGSVRFIVGCTYILNIYWENPIYERNLYFVYISPSNSPYVVEETGGHGYNSLYSITIRMK</sequence>
<dbReference type="AlphaFoldDB" id="A0A9N9JNX5"/>
<evidence type="ECO:0000313" key="1">
    <source>
        <dbReference type="EMBL" id="CAG8790631.1"/>
    </source>
</evidence>
<proteinExistence type="predicted"/>
<reference evidence="1" key="1">
    <citation type="submission" date="2021-06" db="EMBL/GenBank/DDBJ databases">
        <authorList>
            <person name="Kallberg Y."/>
            <person name="Tangrot J."/>
            <person name="Rosling A."/>
        </authorList>
    </citation>
    <scope>NUCLEOTIDE SEQUENCE</scope>
    <source>
        <strain evidence="1">MA453B</strain>
    </source>
</reference>
<dbReference type="Proteomes" id="UP000789405">
    <property type="component" value="Unassembled WGS sequence"/>
</dbReference>
<evidence type="ECO:0000313" key="2">
    <source>
        <dbReference type="Proteomes" id="UP000789405"/>
    </source>
</evidence>
<comment type="caution">
    <text evidence="1">The sequence shown here is derived from an EMBL/GenBank/DDBJ whole genome shotgun (WGS) entry which is preliminary data.</text>
</comment>
<name>A0A9N9JNX5_9GLOM</name>
<organism evidence="1 2">
    <name type="scientific">Dentiscutata erythropus</name>
    <dbReference type="NCBI Taxonomy" id="1348616"/>
    <lineage>
        <taxon>Eukaryota</taxon>
        <taxon>Fungi</taxon>
        <taxon>Fungi incertae sedis</taxon>
        <taxon>Mucoromycota</taxon>
        <taxon>Glomeromycotina</taxon>
        <taxon>Glomeromycetes</taxon>
        <taxon>Diversisporales</taxon>
        <taxon>Gigasporaceae</taxon>
        <taxon>Dentiscutata</taxon>
    </lineage>
</organism>
<feature type="non-terminal residue" evidence="1">
    <location>
        <position position="1"/>
    </location>
</feature>
<dbReference type="EMBL" id="CAJVPY010027051">
    <property type="protein sequence ID" value="CAG8790631.1"/>
    <property type="molecule type" value="Genomic_DNA"/>
</dbReference>
<protein>
    <submittedName>
        <fullName evidence="1">3738_t:CDS:1</fullName>
    </submittedName>
</protein>
<gene>
    <name evidence="1" type="ORF">DERYTH_LOCUS21353</name>
</gene>